<dbReference type="PANTHER" id="PTHR23155">
    <property type="entry name" value="DISEASE RESISTANCE PROTEIN RP"/>
    <property type="match status" value="1"/>
</dbReference>
<dbReference type="InterPro" id="IPR042197">
    <property type="entry name" value="Apaf_helical"/>
</dbReference>
<dbReference type="Pfam" id="PF23559">
    <property type="entry name" value="WHD_DRP"/>
    <property type="match status" value="1"/>
</dbReference>
<dbReference type="Gene3D" id="1.10.8.430">
    <property type="entry name" value="Helical domain of apoptotic protease-activating factors"/>
    <property type="match status" value="1"/>
</dbReference>
<feature type="domain" description="Disease resistance protein winged helix" evidence="1">
    <location>
        <begin position="102"/>
        <end position="168"/>
    </location>
</feature>
<dbReference type="InterPro" id="IPR027417">
    <property type="entry name" value="P-loop_NTPase"/>
</dbReference>
<gene>
    <name evidence="2" type="ORF">SUGI_1524800</name>
</gene>
<dbReference type="InterPro" id="IPR044974">
    <property type="entry name" value="Disease_R_plants"/>
</dbReference>
<dbReference type="GO" id="GO:0006952">
    <property type="term" value="P:defense response"/>
    <property type="evidence" value="ECO:0007669"/>
    <property type="project" value="InterPro"/>
</dbReference>
<sequence>MTSTENEELNRHNDGFFPKNIDQEIERCICKEFGGLPLAIKIVRQAIADVSQSNEWEFALQRLQKDVTHSLSSKLRLIYDALADLGGYEISLQLCFLYVAAFSEDEVIHIALATRYWTGEGLVVGSDPLQIGELYINFLVGQCLIEPIMKDYDGNMLNFRVHDVLHHFLAHQIAEKEEKCFFQTCRGLGEFPTDVCGGDIKIFVRNNSLTKVPKAFTTPHICYLLLASNTSLT</sequence>
<dbReference type="AlphaFoldDB" id="A0AAD3NV59"/>
<name>A0AAD3NV59_CRYJA</name>
<dbReference type="InterPro" id="IPR036388">
    <property type="entry name" value="WH-like_DNA-bd_sf"/>
</dbReference>
<accession>A0AAD3NV59</accession>
<dbReference type="PANTHER" id="PTHR23155:SF1205">
    <property type="entry name" value="DISEASE RESISTANCE PROTEIN RPM1"/>
    <property type="match status" value="1"/>
</dbReference>
<keyword evidence="3" id="KW-1185">Reference proteome</keyword>
<comment type="caution">
    <text evidence="2">The sequence shown here is derived from an EMBL/GenBank/DDBJ whole genome shotgun (WGS) entry which is preliminary data.</text>
</comment>
<evidence type="ECO:0000313" key="3">
    <source>
        <dbReference type="Proteomes" id="UP001234787"/>
    </source>
</evidence>
<reference evidence="2" key="1">
    <citation type="submission" date="2022-12" db="EMBL/GenBank/DDBJ databases">
        <title>Chromosome-Level Genome Assembly of Japanese Cedar (Cryptomeriajaponica D. Don).</title>
        <authorList>
            <person name="Fujino T."/>
            <person name="Yamaguchi K."/>
            <person name="Yokoyama T."/>
            <person name="Hamanaka T."/>
            <person name="Harazono Y."/>
            <person name="Kamada H."/>
            <person name="Kobayashi W."/>
            <person name="Ujino-Ihara T."/>
            <person name="Uchiyama K."/>
            <person name="Matsumoto A."/>
            <person name="Izuno A."/>
            <person name="Tsumura Y."/>
            <person name="Toyoda A."/>
            <person name="Shigenobu S."/>
            <person name="Moriguchi Y."/>
            <person name="Ueno S."/>
            <person name="Kasahara M."/>
        </authorList>
    </citation>
    <scope>NUCLEOTIDE SEQUENCE</scope>
</reference>
<evidence type="ECO:0000259" key="1">
    <source>
        <dbReference type="Pfam" id="PF23559"/>
    </source>
</evidence>
<dbReference type="EMBL" id="BSEH01002076">
    <property type="protein sequence ID" value="GLJ59852.1"/>
    <property type="molecule type" value="Genomic_DNA"/>
</dbReference>
<dbReference type="InterPro" id="IPR058922">
    <property type="entry name" value="WHD_DRP"/>
</dbReference>
<protein>
    <recommendedName>
        <fullName evidence="1">Disease resistance protein winged helix domain-containing protein</fullName>
    </recommendedName>
</protein>
<dbReference type="Gene3D" id="1.10.10.10">
    <property type="entry name" value="Winged helix-like DNA-binding domain superfamily/Winged helix DNA-binding domain"/>
    <property type="match status" value="1"/>
</dbReference>
<dbReference type="Proteomes" id="UP001234787">
    <property type="component" value="Unassembled WGS sequence"/>
</dbReference>
<proteinExistence type="predicted"/>
<evidence type="ECO:0000313" key="2">
    <source>
        <dbReference type="EMBL" id="GLJ59852.1"/>
    </source>
</evidence>
<organism evidence="2 3">
    <name type="scientific">Cryptomeria japonica</name>
    <name type="common">Japanese cedar</name>
    <name type="synonym">Cupressus japonica</name>
    <dbReference type="NCBI Taxonomy" id="3369"/>
    <lineage>
        <taxon>Eukaryota</taxon>
        <taxon>Viridiplantae</taxon>
        <taxon>Streptophyta</taxon>
        <taxon>Embryophyta</taxon>
        <taxon>Tracheophyta</taxon>
        <taxon>Spermatophyta</taxon>
        <taxon>Pinopsida</taxon>
        <taxon>Pinidae</taxon>
        <taxon>Conifers II</taxon>
        <taxon>Cupressales</taxon>
        <taxon>Cupressaceae</taxon>
        <taxon>Cryptomeria</taxon>
    </lineage>
</organism>
<dbReference type="SUPFAM" id="SSF52540">
    <property type="entry name" value="P-loop containing nucleoside triphosphate hydrolases"/>
    <property type="match status" value="1"/>
</dbReference>